<dbReference type="Gene3D" id="3.40.50.150">
    <property type="entry name" value="Vaccinia Virus protein VP39"/>
    <property type="match status" value="1"/>
</dbReference>
<feature type="chain" id="PRO_5042558958" description="Methyltransferase" evidence="1">
    <location>
        <begin position="26"/>
        <end position="282"/>
    </location>
</feature>
<dbReference type="InterPro" id="IPR029063">
    <property type="entry name" value="SAM-dependent_MTases_sf"/>
</dbReference>
<accession>A0AAJ5X1D6</accession>
<organism evidence="2 3">
    <name type="scientific">Candidatus Andeanibacterium colombiense</name>
    <dbReference type="NCBI Taxonomy" id="3121345"/>
    <lineage>
        <taxon>Bacteria</taxon>
        <taxon>Pseudomonadati</taxon>
        <taxon>Pseudomonadota</taxon>
        <taxon>Alphaproteobacteria</taxon>
        <taxon>Sphingomonadales</taxon>
        <taxon>Sphingomonadaceae</taxon>
        <taxon>Candidatus Andeanibacterium</taxon>
    </lineage>
</organism>
<keyword evidence="1" id="KW-0732">Signal</keyword>
<dbReference type="Proteomes" id="UP001218362">
    <property type="component" value="Chromosome"/>
</dbReference>
<evidence type="ECO:0000313" key="3">
    <source>
        <dbReference type="Proteomes" id="UP001218362"/>
    </source>
</evidence>
<dbReference type="SUPFAM" id="SSF53335">
    <property type="entry name" value="S-adenosyl-L-methionine-dependent methyltransferases"/>
    <property type="match status" value="1"/>
</dbReference>
<name>A0AAJ5X1D6_9SPHN</name>
<reference evidence="2" key="1">
    <citation type="submission" date="2023-03" db="EMBL/GenBank/DDBJ databases">
        <title>Andean soil-derived lignocellulolytic bacterial consortium as a source of novel taxa and putative plastic-active enzymes.</title>
        <authorList>
            <person name="Diaz-Garcia L."/>
            <person name="Chuvochina M."/>
            <person name="Feuerriegel G."/>
            <person name="Bunk B."/>
            <person name="Sproer C."/>
            <person name="Streit W.R."/>
            <person name="Rodriguez L.M."/>
            <person name="Overmann J."/>
            <person name="Jimenez D.J."/>
        </authorList>
    </citation>
    <scope>NUCLEOTIDE SEQUENCE</scope>
    <source>
        <strain evidence="2">MAG 26</strain>
    </source>
</reference>
<sequence length="282" mass="31048">MRKLLRLAAWAALVTMTVDTVPAFAQQTVPANPALDTALGAKIRDGDRARDQFRHPRETLEFFGVRPGMTVIDYMPTGGWYSRILVPYLGEGGTYLGMNPDVSKETGYLAESYGNLAGTFLAETAKWAPAGGARILAFNADAVPAGVEGTVDRVLIFREVHNMFRFGWFYKDMQLVRKLLKPGGLVGVEDHRVPESASFERSDGNKGYMRESDVIALFSAMGFDLVAKSEINANPRDPADWKIGVWELPPSYAGAANDPAKKARVDAIGESDRMTLLFRKRP</sequence>
<dbReference type="PIRSF" id="PIRSF031679">
    <property type="entry name" value="Mtase_Alr7345_prd"/>
    <property type="match status" value="1"/>
</dbReference>
<evidence type="ECO:0000313" key="2">
    <source>
        <dbReference type="EMBL" id="WEK45840.1"/>
    </source>
</evidence>
<dbReference type="InterPro" id="IPR016980">
    <property type="entry name" value="S-AdoMet-dep_MeTrfase_Alr7345"/>
</dbReference>
<protein>
    <recommendedName>
        <fullName evidence="4">Methyltransferase</fullName>
    </recommendedName>
</protein>
<evidence type="ECO:0008006" key="4">
    <source>
        <dbReference type="Google" id="ProtNLM"/>
    </source>
</evidence>
<dbReference type="KEGG" id="acob:P0Y56_12495"/>
<proteinExistence type="predicted"/>
<feature type="signal peptide" evidence="1">
    <location>
        <begin position="1"/>
        <end position="25"/>
    </location>
</feature>
<dbReference type="AlphaFoldDB" id="A0AAJ5X1D6"/>
<evidence type="ECO:0000256" key="1">
    <source>
        <dbReference type="SAM" id="SignalP"/>
    </source>
</evidence>
<dbReference type="EMBL" id="CP119316">
    <property type="protein sequence ID" value="WEK45840.1"/>
    <property type="molecule type" value="Genomic_DNA"/>
</dbReference>
<gene>
    <name evidence="2" type="ORF">P0Y56_12495</name>
</gene>